<dbReference type="SMART" id="SM01359">
    <property type="entry name" value="A2M_N_2"/>
    <property type="match status" value="1"/>
</dbReference>
<gene>
    <name evidence="2" type="ORF">S12H4_37170</name>
</gene>
<dbReference type="Pfam" id="PF07703">
    <property type="entry name" value="A2M_BRD"/>
    <property type="match status" value="1"/>
</dbReference>
<feature type="non-terminal residue" evidence="2">
    <location>
        <position position="1"/>
    </location>
</feature>
<proteinExistence type="predicted"/>
<protein>
    <recommendedName>
        <fullName evidence="1">Alpha-2-macroglobulin bait region domain-containing protein</fullName>
    </recommendedName>
</protein>
<dbReference type="AlphaFoldDB" id="X1SVU3"/>
<dbReference type="InterPro" id="IPR011625">
    <property type="entry name" value="A2M_N_BRD"/>
</dbReference>
<dbReference type="EMBL" id="BARW01022228">
    <property type="protein sequence ID" value="GAI97063.1"/>
    <property type="molecule type" value="Genomic_DNA"/>
</dbReference>
<name>X1SVU3_9ZZZZ</name>
<comment type="caution">
    <text evidence="2">The sequence shown here is derived from an EMBL/GenBank/DDBJ whole genome shotgun (WGS) entry which is preliminary data.</text>
</comment>
<feature type="domain" description="Alpha-2-macroglobulin bait region" evidence="1">
    <location>
        <begin position="124"/>
        <end position="264"/>
    </location>
</feature>
<sequence length="267" mass="29695">AFIRLDIEVIDKANHSEKTSQKKKIVQDVIGLSIVPEGGVLRPNLENRIYVLANYPDGTPCVAQVDMDINGKKMKAKTDDYGIAEFLYTPKDSRSEILVEAKDEKGETAQIKKEFSMDIDRDQIIMRMARGIYKVGDNIDLQFLTTKRSGRVYLDIIKDNQTVLTKSVSINNGKGNYKLNLSPDISGSIWLHAYIVTPGSDIVRDTRFCYVHSADDLFIGVKGNKDEYLPGEDGEILFTVTGKDGRPKVAALCIAIVDEAVFAVSEL</sequence>
<reference evidence="2" key="1">
    <citation type="journal article" date="2014" name="Front. Microbiol.">
        <title>High frequency of phylogenetically diverse reductive dehalogenase-homologous genes in deep subseafloor sedimentary metagenomes.</title>
        <authorList>
            <person name="Kawai M."/>
            <person name="Futagami T."/>
            <person name="Toyoda A."/>
            <person name="Takaki Y."/>
            <person name="Nishi S."/>
            <person name="Hori S."/>
            <person name="Arai W."/>
            <person name="Tsubouchi T."/>
            <person name="Morono Y."/>
            <person name="Uchiyama I."/>
            <person name="Ito T."/>
            <person name="Fujiyama A."/>
            <person name="Inagaki F."/>
            <person name="Takami H."/>
        </authorList>
    </citation>
    <scope>NUCLEOTIDE SEQUENCE</scope>
    <source>
        <strain evidence="2">Expedition CK06-06</strain>
    </source>
</reference>
<evidence type="ECO:0000313" key="2">
    <source>
        <dbReference type="EMBL" id="GAI97063.1"/>
    </source>
</evidence>
<accession>X1SVU3</accession>
<evidence type="ECO:0000259" key="1">
    <source>
        <dbReference type="SMART" id="SM01359"/>
    </source>
</evidence>
<organism evidence="2">
    <name type="scientific">marine sediment metagenome</name>
    <dbReference type="NCBI Taxonomy" id="412755"/>
    <lineage>
        <taxon>unclassified sequences</taxon>
        <taxon>metagenomes</taxon>
        <taxon>ecological metagenomes</taxon>
    </lineage>
</organism>
<feature type="non-terminal residue" evidence="2">
    <location>
        <position position="267"/>
    </location>
</feature>